<keyword evidence="1" id="KW-0732">Signal</keyword>
<dbReference type="Proteomes" id="UP000005809">
    <property type="component" value="Unassembled WGS sequence"/>
</dbReference>
<feature type="signal peptide" evidence="1">
    <location>
        <begin position="1"/>
        <end position="19"/>
    </location>
</feature>
<evidence type="ECO:0000256" key="1">
    <source>
        <dbReference type="SAM" id="SignalP"/>
    </source>
</evidence>
<evidence type="ECO:0000313" key="2">
    <source>
        <dbReference type="EMBL" id="EKA93311.1"/>
    </source>
</evidence>
<dbReference type="EMBL" id="ACIF01000239">
    <property type="protein sequence ID" value="EKA93311.1"/>
    <property type="molecule type" value="Genomic_DNA"/>
</dbReference>
<proteinExistence type="predicted"/>
<sequence length="41" mass="4842">MKKFKFLMLFCLFGSMAFATPKTTKAVKNEYDLKFNPNKYV</sequence>
<feature type="non-terminal residue" evidence="2">
    <location>
        <position position="41"/>
    </location>
</feature>
<reference evidence="2 3" key="1">
    <citation type="submission" date="2012-05" db="EMBL/GenBank/DDBJ databases">
        <title>The Genome Sequence of Fusobacterium periodontium Oral Taxon 201 Strain D10.</title>
        <authorList>
            <consortium name="The Broad Institute Genome Sequencing Platform"/>
            <consortium name="The Broad Institute Genome Sequencing Center for Infectious Disease"/>
            <person name="Earl A."/>
            <person name="Ward D."/>
            <person name="Feldgarden M."/>
            <person name="Gevers D."/>
            <person name="Strauss J."/>
            <person name="Sibley C."/>
            <person name="White A."/>
            <person name="Ambrose C.E."/>
            <person name="Allen-Vercoe E."/>
            <person name="Walker B."/>
            <person name="Young S.K."/>
            <person name="Zeng Q."/>
            <person name="Gargeya S."/>
            <person name="Fitzgerald M."/>
            <person name="Haas B."/>
            <person name="Abouelleil A."/>
            <person name="Alvarado L."/>
            <person name="Arachchi H.M."/>
            <person name="Berlin A.M."/>
            <person name="Chapman S.B."/>
            <person name="Goldberg J."/>
            <person name="Griggs A."/>
            <person name="Gujja S."/>
            <person name="Hansen M."/>
            <person name="Howarth C."/>
            <person name="Imamovic A."/>
            <person name="Larimer J."/>
            <person name="McCowan C."/>
            <person name="Montmayeur A."/>
            <person name="Murphy C."/>
            <person name="Neiman D."/>
            <person name="Pearson M."/>
            <person name="Priest M."/>
            <person name="Roberts A."/>
            <person name="Saif S."/>
            <person name="Shea T."/>
            <person name="Sisk P."/>
            <person name="Sykes S."/>
            <person name="Wortman J."/>
            <person name="Nusbaum C."/>
            <person name="Birren B."/>
        </authorList>
    </citation>
    <scope>NUCLEOTIDE SEQUENCE [LARGE SCALE GENOMIC DNA]</scope>
    <source>
        <strain evidence="2 3">D10</strain>
    </source>
</reference>
<evidence type="ECO:0000313" key="3">
    <source>
        <dbReference type="Proteomes" id="UP000005809"/>
    </source>
</evidence>
<name>K1GP08_9FUSO</name>
<feature type="chain" id="PRO_5003847909" evidence="1">
    <location>
        <begin position="20"/>
        <end position="41"/>
    </location>
</feature>
<dbReference type="AlphaFoldDB" id="K1GP08"/>
<accession>K1GP08</accession>
<gene>
    <name evidence="2" type="ORF">FPOG_01835</name>
</gene>
<organism evidence="2 3">
    <name type="scientific">Fusobacterium periodonticum D10</name>
    <dbReference type="NCBI Taxonomy" id="620833"/>
    <lineage>
        <taxon>Bacteria</taxon>
        <taxon>Fusobacteriati</taxon>
        <taxon>Fusobacteriota</taxon>
        <taxon>Fusobacteriia</taxon>
        <taxon>Fusobacteriales</taxon>
        <taxon>Fusobacteriaceae</taxon>
        <taxon>Fusobacterium</taxon>
    </lineage>
</organism>
<dbReference type="HOGENOM" id="CLU_3281274_0_0_0"/>
<comment type="caution">
    <text evidence="2">The sequence shown here is derived from an EMBL/GenBank/DDBJ whole genome shotgun (WGS) entry which is preliminary data.</text>
</comment>
<protein>
    <submittedName>
        <fullName evidence="2">Uncharacterized protein</fullName>
    </submittedName>
</protein>